<sequence>MINDVTDSRERHNKKEDNSRTQVLWGAEIWIREIRNLKKAEGATEEFTPCRGSRECPNLKHVGKWQCLTLNLTLSILFLDGTPIYLESKPITGSFKIRTESNYPSLCPLLCAWKEVRVNSRLKTMRLIEMKMGLGLTVTFTTLYKILKISLFHFVFESDDISPKKQSSLSGETKYVVNTAEDWIPQLIEVSQSYRPSTKEKKLAKSRDTEKGRVAVGHRRVDN</sequence>
<comment type="caution">
    <text evidence="2">The sequence shown here is derived from an EMBL/GenBank/DDBJ whole genome shotgun (WGS) entry which is preliminary data.</text>
</comment>
<dbReference type="Proteomes" id="UP001359485">
    <property type="component" value="Unassembled WGS sequence"/>
</dbReference>
<gene>
    <name evidence="2" type="ORF">RUM44_002776</name>
</gene>
<name>A0ABR1AFP8_POLSC</name>
<organism evidence="2 3">
    <name type="scientific">Polyplax serrata</name>
    <name type="common">Common mouse louse</name>
    <dbReference type="NCBI Taxonomy" id="468196"/>
    <lineage>
        <taxon>Eukaryota</taxon>
        <taxon>Metazoa</taxon>
        <taxon>Ecdysozoa</taxon>
        <taxon>Arthropoda</taxon>
        <taxon>Hexapoda</taxon>
        <taxon>Insecta</taxon>
        <taxon>Pterygota</taxon>
        <taxon>Neoptera</taxon>
        <taxon>Paraneoptera</taxon>
        <taxon>Psocodea</taxon>
        <taxon>Troctomorpha</taxon>
        <taxon>Phthiraptera</taxon>
        <taxon>Anoplura</taxon>
        <taxon>Polyplacidae</taxon>
        <taxon>Polyplax</taxon>
    </lineage>
</organism>
<feature type="region of interest" description="Disordered" evidence="1">
    <location>
        <begin position="194"/>
        <end position="223"/>
    </location>
</feature>
<evidence type="ECO:0000313" key="2">
    <source>
        <dbReference type="EMBL" id="KAK6618324.1"/>
    </source>
</evidence>
<feature type="compositionally biased region" description="Basic and acidic residues" evidence="1">
    <location>
        <begin position="197"/>
        <end position="223"/>
    </location>
</feature>
<keyword evidence="3" id="KW-1185">Reference proteome</keyword>
<dbReference type="EMBL" id="JAWJWF010000050">
    <property type="protein sequence ID" value="KAK6618324.1"/>
    <property type="molecule type" value="Genomic_DNA"/>
</dbReference>
<evidence type="ECO:0000313" key="3">
    <source>
        <dbReference type="Proteomes" id="UP001359485"/>
    </source>
</evidence>
<evidence type="ECO:0000256" key="1">
    <source>
        <dbReference type="SAM" id="MobiDB-lite"/>
    </source>
</evidence>
<accession>A0ABR1AFP8</accession>
<proteinExistence type="predicted"/>
<reference evidence="2 3" key="1">
    <citation type="submission" date="2023-09" db="EMBL/GenBank/DDBJ databases">
        <title>Genomes of two closely related lineages of the louse Polyplax serrata with different host specificities.</title>
        <authorList>
            <person name="Martinu J."/>
            <person name="Tarabai H."/>
            <person name="Stefka J."/>
            <person name="Hypsa V."/>
        </authorList>
    </citation>
    <scope>NUCLEOTIDE SEQUENCE [LARGE SCALE GENOMIC DNA]</scope>
    <source>
        <strain evidence="2">98ZLc_SE</strain>
    </source>
</reference>
<protein>
    <submittedName>
        <fullName evidence="2">Uncharacterized protein</fullName>
    </submittedName>
</protein>